<dbReference type="GO" id="GO:0051726">
    <property type="term" value="P:regulation of cell cycle"/>
    <property type="evidence" value="ECO:0007669"/>
    <property type="project" value="InterPro"/>
</dbReference>
<dbReference type="AlphaFoldDB" id="A6JRF3"/>
<proteinExistence type="predicted"/>
<protein>
    <submittedName>
        <fullName evidence="2">RCG53482, isoform CRA_b</fullName>
    </submittedName>
</protein>
<evidence type="ECO:0000313" key="2">
    <source>
        <dbReference type="EMBL" id="EDL97745.1"/>
    </source>
</evidence>
<evidence type="ECO:0000256" key="1">
    <source>
        <dbReference type="SAM" id="MobiDB-lite"/>
    </source>
</evidence>
<sequence>MPLLGEFGRRSMGRRFVVTVRIRRTGRSPQVRVFLVQFLGSSRPRSANGTRGFVALVLRPERIARRGPQPHPGPGDDDGQRQSGSSPALLWCRFELRGPHHPLPTGARRSAGGLPRHSGSTAPGRGAAGCARCLGSPAARPGPRAGTSRRRAVFAVSTLLRWERFPGHRQA</sequence>
<dbReference type="InterPro" id="IPR010868">
    <property type="entry name" value="Tumor_suppres_ARF"/>
</dbReference>
<reference evidence="2" key="2">
    <citation type="submission" date="2005-07" db="EMBL/GenBank/DDBJ databases">
        <authorList>
            <person name="Mural R.J."/>
            <person name="Li P.W."/>
            <person name="Adams M.D."/>
            <person name="Amanatides P.G."/>
            <person name="Baden-Tillson H."/>
            <person name="Barnstead M."/>
            <person name="Chin S.H."/>
            <person name="Dew I."/>
            <person name="Evans C.A."/>
            <person name="Ferriera S."/>
            <person name="Flanigan M."/>
            <person name="Fosler C."/>
            <person name="Glodek A."/>
            <person name="Gu Z."/>
            <person name="Holt R.A."/>
            <person name="Jennings D."/>
            <person name="Kraft C.L."/>
            <person name="Lu F."/>
            <person name="Nguyen T."/>
            <person name="Nusskern D.R."/>
            <person name="Pfannkoch C.M."/>
            <person name="Sitter C."/>
            <person name="Sutton G.G."/>
            <person name="Venter J.C."/>
            <person name="Wang Z."/>
            <person name="Woodage T."/>
            <person name="Zheng X.H."/>
            <person name="Zhong F."/>
        </authorList>
    </citation>
    <scope>NUCLEOTIDE SEQUENCE</scope>
    <source>
        <strain evidence="2">BN</strain>
    </source>
</reference>
<dbReference type="GO" id="GO:0006915">
    <property type="term" value="P:apoptotic process"/>
    <property type="evidence" value="ECO:0007669"/>
    <property type="project" value="InterPro"/>
</dbReference>
<gene>
    <name evidence="2" type="ORF">rCG_53482</name>
</gene>
<organism evidence="2">
    <name type="scientific">Rattus norvegicus</name>
    <name type="common">Rat</name>
    <dbReference type="NCBI Taxonomy" id="10116"/>
    <lineage>
        <taxon>Eukaryota</taxon>
        <taxon>Metazoa</taxon>
        <taxon>Chordata</taxon>
        <taxon>Craniata</taxon>
        <taxon>Vertebrata</taxon>
        <taxon>Euteleostomi</taxon>
        <taxon>Mammalia</taxon>
        <taxon>Eutheria</taxon>
        <taxon>Euarchontoglires</taxon>
        <taxon>Glires</taxon>
        <taxon>Rodentia</taxon>
        <taxon>Myomorpha</taxon>
        <taxon>Muroidea</taxon>
        <taxon>Muridae</taxon>
        <taxon>Murinae</taxon>
        <taxon>Rattus</taxon>
    </lineage>
</organism>
<dbReference type="Pfam" id="PF07392">
    <property type="entry name" value="P19Arf_N"/>
    <property type="match status" value="1"/>
</dbReference>
<dbReference type="EMBL" id="CH473998">
    <property type="protein sequence ID" value="EDL97745.1"/>
    <property type="molecule type" value="Genomic_DNA"/>
</dbReference>
<dbReference type="Proteomes" id="UP000234681">
    <property type="component" value="Chromosome 5"/>
</dbReference>
<accession>A6JRF3</accession>
<reference evidence="2" key="1">
    <citation type="journal article" date="2005" name="Genome Res.">
        <title>Gene and alternative splicing annotation with AIR.</title>
        <authorList>
            <person name="Florea L."/>
            <person name="Di Francesco V."/>
            <person name="Miller J."/>
            <person name="Turner R."/>
            <person name="Yao A."/>
            <person name="Harris M."/>
            <person name="Walenz B."/>
            <person name="Mobarry C."/>
            <person name="Merkulov G.V."/>
            <person name="Charlab R."/>
            <person name="Dew I."/>
            <person name="Deng Z."/>
            <person name="Istrail S."/>
            <person name="Li P."/>
            <person name="Sutton G."/>
        </authorList>
    </citation>
    <scope>NUCLEOTIDE SEQUENCE</scope>
    <source>
        <strain evidence="2">BN</strain>
    </source>
</reference>
<feature type="region of interest" description="Disordered" evidence="1">
    <location>
        <begin position="60"/>
        <end position="85"/>
    </location>
</feature>
<dbReference type="GO" id="GO:0008285">
    <property type="term" value="P:negative regulation of cell population proliferation"/>
    <property type="evidence" value="ECO:0007669"/>
    <property type="project" value="InterPro"/>
</dbReference>
<name>A6JRF3_RAT</name>
<feature type="region of interest" description="Disordered" evidence="1">
    <location>
        <begin position="101"/>
        <end position="127"/>
    </location>
</feature>
<dbReference type="Gene3D" id="6.10.250.60">
    <property type="match status" value="1"/>
</dbReference>